<evidence type="ECO:0000313" key="3">
    <source>
        <dbReference type="Proteomes" id="UP000019678"/>
    </source>
</evidence>
<dbReference type="RefSeq" id="WP_044238055.1">
    <property type="nucleotide sequence ID" value="NZ_ASRX01000011.1"/>
</dbReference>
<keyword evidence="1" id="KW-0472">Membrane</keyword>
<dbReference type="Proteomes" id="UP000019678">
    <property type="component" value="Unassembled WGS sequence"/>
</dbReference>
<reference evidence="2 3" key="1">
    <citation type="submission" date="2013-05" db="EMBL/GenBank/DDBJ databases">
        <title>Genome assembly of Chondromyces apiculatus DSM 436.</title>
        <authorList>
            <person name="Sharma G."/>
            <person name="Khatri I."/>
            <person name="Kaur C."/>
            <person name="Mayilraj S."/>
            <person name="Subramanian S."/>
        </authorList>
    </citation>
    <scope>NUCLEOTIDE SEQUENCE [LARGE SCALE GENOMIC DNA]</scope>
    <source>
        <strain evidence="2 3">DSM 436</strain>
    </source>
</reference>
<name>A0A017TEV3_9BACT</name>
<proteinExistence type="predicted"/>
<dbReference type="AlphaFoldDB" id="A0A017TEV3"/>
<feature type="transmembrane region" description="Helical" evidence="1">
    <location>
        <begin position="42"/>
        <end position="67"/>
    </location>
</feature>
<dbReference type="EMBL" id="ASRX01000011">
    <property type="protein sequence ID" value="EYF07101.1"/>
    <property type="molecule type" value="Genomic_DNA"/>
</dbReference>
<evidence type="ECO:0000313" key="2">
    <source>
        <dbReference type="EMBL" id="EYF07101.1"/>
    </source>
</evidence>
<keyword evidence="1" id="KW-0812">Transmembrane</keyword>
<comment type="caution">
    <text evidence="2">The sequence shown here is derived from an EMBL/GenBank/DDBJ whole genome shotgun (WGS) entry which is preliminary data.</text>
</comment>
<dbReference type="OrthoDB" id="5517059at2"/>
<keyword evidence="1" id="KW-1133">Transmembrane helix</keyword>
<organism evidence="2 3">
    <name type="scientific">Chondromyces apiculatus DSM 436</name>
    <dbReference type="NCBI Taxonomy" id="1192034"/>
    <lineage>
        <taxon>Bacteria</taxon>
        <taxon>Pseudomonadati</taxon>
        <taxon>Myxococcota</taxon>
        <taxon>Polyangia</taxon>
        <taxon>Polyangiales</taxon>
        <taxon>Polyangiaceae</taxon>
        <taxon>Chondromyces</taxon>
    </lineage>
</organism>
<gene>
    <name evidence="2" type="ORF">CAP_0580</name>
</gene>
<accession>A0A017TEV3</accession>
<protein>
    <submittedName>
        <fullName evidence="2">Uncharacterized protein</fullName>
    </submittedName>
</protein>
<sequence length="125" mass="13104">MIQFFNEGGWAMWPILVFGMLTIGAAARFAQSPERAHLRFIGTAGVLTAVTTFHATWLCIGSVMAYVSDLEGAAPARVSQILFAGLKESTSPGALGGALLVMACLLVAFGTLRQDKMARAAVTAA</sequence>
<evidence type="ECO:0000256" key="1">
    <source>
        <dbReference type="SAM" id="Phobius"/>
    </source>
</evidence>
<keyword evidence="3" id="KW-1185">Reference proteome</keyword>
<feature type="transmembrane region" description="Helical" evidence="1">
    <location>
        <begin position="12"/>
        <end position="30"/>
    </location>
</feature>
<feature type="transmembrane region" description="Helical" evidence="1">
    <location>
        <begin position="93"/>
        <end position="112"/>
    </location>
</feature>